<proteinExistence type="predicted"/>
<dbReference type="SUPFAM" id="SSF51735">
    <property type="entry name" value="NAD(P)-binding Rossmann-fold domains"/>
    <property type="match status" value="1"/>
</dbReference>
<feature type="domain" description="Gfo/Idh/MocA-like oxidoreductase N-terminal" evidence="1">
    <location>
        <begin position="5"/>
        <end position="120"/>
    </location>
</feature>
<dbReference type="SUPFAM" id="SSF55347">
    <property type="entry name" value="Glyceraldehyde-3-phosphate dehydrogenase-like, C-terminal domain"/>
    <property type="match status" value="1"/>
</dbReference>
<reference evidence="3 4" key="1">
    <citation type="journal article" date="2012" name="Extremophiles">
        <title>Thermotomaculum hydrothermale gen. nov., sp. nov., a novel heterotrophic thermophile within the phylum Acidobacteria from a deep-sea hydrothermal vent chimney in the Southern Okinawa Trough.</title>
        <authorList>
            <person name="Izumi H."/>
            <person name="Nunoura T."/>
            <person name="Miyazaki M."/>
            <person name="Mino S."/>
            <person name="Toki T."/>
            <person name="Takai K."/>
            <person name="Sako Y."/>
            <person name="Sawabe T."/>
            <person name="Nakagawa S."/>
        </authorList>
    </citation>
    <scope>NUCLEOTIDE SEQUENCE [LARGE SCALE GENOMIC DNA]</scope>
    <source>
        <strain evidence="3 4">AC55</strain>
    </source>
</reference>
<dbReference type="PANTHER" id="PTHR43377:SF1">
    <property type="entry name" value="BILIVERDIN REDUCTASE A"/>
    <property type="match status" value="1"/>
</dbReference>
<feature type="domain" description="GFO/IDH/MocA-like oxidoreductase" evidence="2">
    <location>
        <begin position="158"/>
        <end position="226"/>
    </location>
</feature>
<dbReference type="AlphaFoldDB" id="A0A7R6PIL7"/>
<dbReference type="EMBL" id="AP017470">
    <property type="protein sequence ID" value="BBB33279.1"/>
    <property type="molecule type" value="Genomic_DNA"/>
</dbReference>
<dbReference type="InterPro" id="IPR055170">
    <property type="entry name" value="GFO_IDH_MocA-like_dom"/>
</dbReference>
<dbReference type="Pfam" id="PF22725">
    <property type="entry name" value="GFO_IDH_MocA_C3"/>
    <property type="match status" value="1"/>
</dbReference>
<accession>A0A7R6PIL7</accession>
<dbReference type="InterPro" id="IPR036291">
    <property type="entry name" value="NAD(P)-bd_dom_sf"/>
</dbReference>
<dbReference type="RefSeq" id="WP_201327586.1">
    <property type="nucleotide sequence ID" value="NZ_AP017470.1"/>
</dbReference>
<dbReference type="KEGG" id="thyd:TTHT_1820"/>
<evidence type="ECO:0000259" key="1">
    <source>
        <dbReference type="Pfam" id="PF01408"/>
    </source>
</evidence>
<dbReference type="Pfam" id="PF01408">
    <property type="entry name" value="GFO_IDH_MocA"/>
    <property type="match status" value="1"/>
</dbReference>
<name>A0A7R6PIL7_9BACT</name>
<sequence length="311" mass="34931">MRKVKTAVIGTGHLGKFHARVLSELPQSDFKYVVDIDEKTGREIASKYGVEFVKDFREIKEKVEAVVIATPTVLHFEIAKFFLENGIHVLVEKPITDKVEDGEKLISLAKEKGLKLQVGHIERFNPAFVSLAKECKSPSFIKTSRLSPFTGRSVDIDVVLDLMIHDIDLVLKLADSKVKRITVKGSKVVTKKTDIAFALIEFENGCLAELSVSRVSEDRDRSIRVFDKDCYYSANLNNRTLKKVFYKGKELVSKQLEVVNKDQLEAEDGAFLDSVLENSNVPVSGEDGVKALKLTKTISEMIENGECFREF</sequence>
<evidence type="ECO:0008006" key="5">
    <source>
        <dbReference type="Google" id="ProtNLM"/>
    </source>
</evidence>
<protein>
    <recommendedName>
        <fullName evidence="5">Oxidoreductase domain protein</fullName>
    </recommendedName>
</protein>
<dbReference type="PANTHER" id="PTHR43377">
    <property type="entry name" value="BILIVERDIN REDUCTASE A"/>
    <property type="match status" value="1"/>
</dbReference>
<dbReference type="InterPro" id="IPR000683">
    <property type="entry name" value="Gfo/Idh/MocA-like_OxRdtase_N"/>
</dbReference>
<dbReference type="Gene3D" id="3.30.360.10">
    <property type="entry name" value="Dihydrodipicolinate Reductase, domain 2"/>
    <property type="match status" value="1"/>
</dbReference>
<dbReference type="Gene3D" id="3.40.50.720">
    <property type="entry name" value="NAD(P)-binding Rossmann-like Domain"/>
    <property type="match status" value="1"/>
</dbReference>
<evidence type="ECO:0000259" key="2">
    <source>
        <dbReference type="Pfam" id="PF22725"/>
    </source>
</evidence>
<dbReference type="InterPro" id="IPR051450">
    <property type="entry name" value="Gfo/Idh/MocA_Oxidoreductases"/>
</dbReference>
<gene>
    <name evidence="3" type="ORF">TTHT_1820</name>
</gene>
<keyword evidence="4" id="KW-1185">Reference proteome</keyword>
<evidence type="ECO:0000313" key="4">
    <source>
        <dbReference type="Proteomes" id="UP000595564"/>
    </source>
</evidence>
<dbReference type="GO" id="GO:0000166">
    <property type="term" value="F:nucleotide binding"/>
    <property type="evidence" value="ECO:0007669"/>
    <property type="project" value="InterPro"/>
</dbReference>
<evidence type="ECO:0000313" key="3">
    <source>
        <dbReference type="EMBL" id="BBB33279.1"/>
    </source>
</evidence>
<organism evidence="3 4">
    <name type="scientific">Thermotomaculum hydrothermale</name>
    <dbReference type="NCBI Taxonomy" id="981385"/>
    <lineage>
        <taxon>Bacteria</taxon>
        <taxon>Pseudomonadati</taxon>
        <taxon>Acidobacteriota</taxon>
        <taxon>Holophagae</taxon>
        <taxon>Thermotomaculales</taxon>
        <taxon>Thermotomaculaceae</taxon>
        <taxon>Thermotomaculum</taxon>
    </lineage>
</organism>
<dbReference type="Proteomes" id="UP000595564">
    <property type="component" value="Chromosome"/>
</dbReference>